<dbReference type="PANTHER" id="PTHR18964">
    <property type="entry name" value="ROK (REPRESSOR, ORF, KINASE) FAMILY"/>
    <property type="match status" value="1"/>
</dbReference>
<evidence type="ECO:0000313" key="2">
    <source>
        <dbReference type="EMBL" id="OHA01375.1"/>
    </source>
</evidence>
<dbReference type="InterPro" id="IPR043129">
    <property type="entry name" value="ATPase_NBD"/>
</dbReference>
<comment type="similarity">
    <text evidence="1">Belongs to the ROK (NagC/XylR) family.</text>
</comment>
<dbReference type="PANTHER" id="PTHR18964:SF149">
    <property type="entry name" value="BIFUNCTIONAL UDP-N-ACETYLGLUCOSAMINE 2-EPIMERASE_N-ACETYLMANNOSAMINE KINASE"/>
    <property type="match status" value="1"/>
</dbReference>
<dbReference type="GO" id="GO:0008761">
    <property type="term" value="F:UDP-N-acetylglucosamine 2-epimerase activity"/>
    <property type="evidence" value="ECO:0007669"/>
    <property type="project" value="TreeGrafter"/>
</dbReference>
<evidence type="ECO:0008006" key="4">
    <source>
        <dbReference type="Google" id="ProtNLM"/>
    </source>
</evidence>
<evidence type="ECO:0000313" key="3">
    <source>
        <dbReference type="Proteomes" id="UP000177811"/>
    </source>
</evidence>
<reference evidence="2 3" key="1">
    <citation type="journal article" date="2016" name="Nat. Commun.">
        <title>Thousands of microbial genomes shed light on interconnected biogeochemical processes in an aquifer system.</title>
        <authorList>
            <person name="Anantharaman K."/>
            <person name="Brown C.T."/>
            <person name="Hug L.A."/>
            <person name="Sharon I."/>
            <person name="Castelle C.J."/>
            <person name="Probst A.J."/>
            <person name="Thomas B.C."/>
            <person name="Singh A."/>
            <person name="Wilkins M.J."/>
            <person name="Karaoz U."/>
            <person name="Brodie E.L."/>
            <person name="Williams K.H."/>
            <person name="Hubbard S.S."/>
            <person name="Banfield J.F."/>
        </authorList>
    </citation>
    <scope>NUCLEOTIDE SEQUENCE [LARGE SCALE GENOMIC DNA]</scope>
</reference>
<dbReference type="SUPFAM" id="SSF53067">
    <property type="entry name" value="Actin-like ATPase domain"/>
    <property type="match status" value="1"/>
</dbReference>
<gene>
    <name evidence="2" type="ORF">A3C16_00925</name>
</gene>
<dbReference type="GO" id="GO:0009384">
    <property type="term" value="F:N-acylmannosamine kinase activity"/>
    <property type="evidence" value="ECO:0007669"/>
    <property type="project" value="TreeGrafter"/>
</dbReference>
<comment type="caution">
    <text evidence="2">The sequence shown here is derived from an EMBL/GenBank/DDBJ whole genome shotgun (WGS) entry which is preliminary data.</text>
</comment>
<dbReference type="Gene3D" id="3.30.420.40">
    <property type="match status" value="2"/>
</dbReference>
<name>A0A1G2KPR0_9BACT</name>
<dbReference type="Proteomes" id="UP000177811">
    <property type="component" value="Unassembled WGS sequence"/>
</dbReference>
<dbReference type="Pfam" id="PF00480">
    <property type="entry name" value="ROK"/>
    <property type="match status" value="1"/>
</dbReference>
<dbReference type="InterPro" id="IPR000600">
    <property type="entry name" value="ROK"/>
</dbReference>
<dbReference type="AlphaFoldDB" id="A0A1G2KPR0"/>
<proteinExistence type="inferred from homology"/>
<accession>A0A1G2KPR0</accession>
<sequence length="279" mass="29998">MNIVFDIGGTNTRIAAVKEGADAFEKPRIFHTPEKFEEAMTLFGSVARELSGGTIERAVGGAAGPMTKDKTRLLQSHLSDWIGKPLREGLATAFGAPVRLENDSALVGLGEARYGAGRTFPIVVYITVSTGVGGARIVDGAIDRNSFGFEPGHQIVCAAGGAKCSTCGVNGHLEAYVSGKAFRKNYLREPNEITDPLVWEEAAVWLAYGVHNAVVHWSPDVIVLGGKMITAPHQIDVERVREHLKETLTFFDGMPEVRKAELGDFGGLYGGMALLKERS</sequence>
<evidence type="ECO:0000256" key="1">
    <source>
        <dbReference type="ARBA" id="ARBA00006479"/>
    </source>
</evidence>
<organism evidence="2 3">
    <name type="scientific">Candidatus Sungbacteria bacterium RIFCSPHIGHO2_02_FULL_51_29</name>
    <dbReference type="NCBI Taxonomy" id="1802273"/>
    <lineage>
        <taxon>Bacteria</taxon>
        <taxon>Candidatus Sungiibacteriota</taxon>
    </lineage>
</organism>
<protein>
    <recommendedName>
        <fullName evidence="4">Glucokinase</fullName>
    </recommendedName>
</protein>
<dbReference type="EMBL" id="MHQL01000064">
    <property type="protein sequence ID" value="OHA01375.1"/>
    <property type="molecule type" value="Genomic_DNA"/>
</dbReference>